<keyword evidence="7 14" id="KW-1133">Transmembrane helix</keyword>
<evidence type="ECO:0000256" key="6">
    <source>
        <dbReference type="ARBA" id="ARBA00022723"/>
    </source>
</evidence>
<dbReference type="InterPro" id="IPR017972">
    <property type="entry name" value="Cyt_P450_CS"/>
</dbReference>
<dbReference type="PRINTS" id="PR00385">
    <property type="entry name" value="P450"/>
</dbReference>
<evidence type="ECO:0000256" key="1">
    <source>
        <dbReference type="ARBA" id="ARBA00001971"/>
    </source>
</evidence>
<dbReference type="GO" id="GO:0004497">
    <property type="term" value="F:monooxygenase activity"/>
    <property type="evidence" value="ECO:0007669"/>
    <property type="project" value="UniProtKB-KW"/>
</dbReference>
<evidence type="ECO:0000256" key="4">
    <source>
        <dbReference type="ARBA" id="ARBA00022617"/>
    </source>
</evidence>
<keyword evidence="16" id="KW-1185">Reference proteome</keyword>
<dbReference type="GO" id="GO:0016020">
    <property type="term" value="C:membrane"/>
    <property type="evidence" value="ECO:0007669"/>
    <property type="project" value="UniProtKB-SubCell"/>
</dbReference>
<dbReference type="EMBL" id="GL573471">
    <property type="protein sequence ID" value="ELR06841.1"/>
    <property type="molecule type" value="Genomic_DNA"/>
</dbReference>
<dbReference type="GO" id="GO:0016705">
    <property type="term" value="F:oxidoreductase activity, acting on paired donors, with incorporation or reduction of molecular oxygen"/>
    <property type="evidence" value="ECO:0007669"/>
    <property type="project" value="InterPro"/>
</dbReference>
<evidence type="ECO:0000256" key="5">
    <source>
        <dbReference type="ARBA" id="ARBA00022692"/>
    </source>
</evidence>
<dbReference type="HOGENOM" id="CLU_001570_14_11_1"/>
<organism evidence="15 16">
    <name type="scientific">Pseudogymnoascus destructans (strain ATCC MYA-4855 / 20631-21)</name>
    <name type="common">Bat white-nose syndrome fungus</name>
    <name type="synonym">Geomyces destructans</name>
    <dbReference type="NCBI Taxonomy" id="658429"/>
    <lineage>
        <taxon>Eukaryota</taxon>
        <taxon>Fungi</taxon>
        <taxon>Dikarya</taxon>
        <taxon>Ascomycota</taxon>
        <taxon>Pezizomycotina</taxon>
        <taxon>Leotiomycetes</taxon>
        <taxon>Thelebolales</taxon>
        <taxon>Thelebolaceae</taxon>
        <taxon>Pseudogymnoascus</taxon>
    </lineage>
</organism>
<keyword evidence="11 14" id="KW-0472">Membrane</keyword>
<evidence type="ECO:0000256" key="7">
    <source>
        <dbReference type="ARBA" id="ARBA00022989"/>
    </source>
</evidence>
<evidence type="ECO:0000256" key="10">
    <source>
        <dbReference type="ARBA" id="ARBA00023033"/>
    </source>
</evidence>
<evidence type="ECO:0000313" key="16">
    <source>
        <dbReference type="Proteomes" id="UP000011064"/>
    </source>
</evidence>
<dbReference type="Gene3D" id="1.10.630.10">
    <property type="entry name" value="Cytochrome P450"/>
    <property type="match status" value="1"/>
</dbReference>
<dbReference type="PANTHER" id="PTHR24305:SF237">
    <property type="entry name" value="CYTOCHROME P450 MONOOXYGENASE ATNE-RELATED"/>
    <property type="match status" value="1"/>
</dbReference>
<dbReference type="Pfam" id="PF00067">
    <property type="entry name" value="p450"/>
    <property type="match status" value="1"/>
</dbReference>
<keyword evidence="5 14" id="KW-0812">Transmembrane</keyword>
<comment type="similarity">
    <text evidence="3 13">Belongs to the cytochrome P450 family.</text>
</comment>
<dbReference type="PANTHER" id="PTHR24305">
    <property type="entry name" value="CYTOCHROME P450"/>
    <property type="match status" value="1"/>
</dbReference>
<evidence type="ECO:0000256" key="3">
    <source>
        <dbReference type="ARBA" id="ARBA00010617"/>
    </source>
</evidence>
<dbReference type="FunFam" id="1.10.630.10:FF:000063">
    <property type="entry name" value="Cytochrome P450 monooxygenase"/>
    <property type="match status" value="1"/>
</dbReference>
<dbReference type="CDD" id="cd11061">
    <property type="entry name" value="CYP67-like"/>
    <property type="match status" value="1"/>
</dbReference>
<dbReference type="InParanoid" id="L8G4D3"/>
<comment type="cofactor">
    <cofactor evidence="1 12">
        <name>heme</name>
        <dbReference type="ChEBI" id="CHEBI:30413"/>
    </cofactor>
</comment>
<reference evidence="16" key="1">
    <citation type="submission" date="2010-09" db="EMBL/GenBank/DDBJ databases">
        <title>The genome sequence of Geomyces destructans 20631-21.</title>
        <authorList>
            <consortium name="The Broad Institute Genome Sequencing Platform"/>
            <person name="Cuomo C.A."/>
            <person name="Blehert D.S."/>
            <person name="Lorch J.M."/>
            <person name="Young S.K."/>
            <person name="Zeng Q."/>
            <person name="Gargeya S."/>
            <person name="Fitzgerald M."/>
            <person name="Haas B."/>
            <person name="Abouelleil A."/>
            <person name="Alvarado L."/>
            <person name="Arachchi H.M."/>
            <person name="Berlin A."/>
            <person name="Brown A."/>
            <person name="Chapman S.B."/>
            <person name="Chen Z."/>
            <person name="Dunbar C."/>
            <person name="Freedman E."/>
            <person name="Gearin G."/>
            <person name="Gellesch M."/>
            <person name="Goldberg J."/>
            <person name="Griggs A."/>
            <person name="Gujja S."/>
            <person name="Heiman D."/>
            <person name="Howarth C."/>
            <person name="Larson L."/>
            <person name="Lui A."/>
            <person name="MacDonald P.J.P."/>
            <person name="Montmayeur A."/>
            <person name="Murphy C."/>
            <person name="Neiman D."/>
            <person name="Pearson M."/>
            <person name="Priest M."/>
            <person name="Roberts A."/>
            <person name="Saif S."/>
            <person name="Shea T."/>
            <person name="Shenoy N."/>
            <person name="Sisk P."/>
            <person name="Stolte C."/>
            <person name="Sykes S."/>
            <person name="Wortman J."/>
            <person name="Nusbaum C."/>
            <person name="Birren B."/>
        </authorList>
    </citation>
    <scope>NUCLEOTIDE SEQUENCE [LARGE SCALE GENOMIC DNA]</scope>
    <source>
        <strain evidence="16">ATCC MYA-4855 / 20631-21</strain>
    </source>
</reference>
<dbReference type="PROSITE" id="PS00086">
    <property type="entry name" value="CYTOCHROME_P450"/>
    <property type="match status" value="1"/>
</dbReference>
<dbReference type="InterPro" id="IPR002401">
    <property type="entry name" value="Cyt_P450_E_grp-I"/>
</dbReference>
<dbReference type="InterPro" id="IPR036396">
    <property type="entry name" value="Cyt_P450_sf"/>
</dbReference>
<dbReference type="SUPFAM" id="SSF48264">
    <property type="entry name" value="Cytochrome P450"/>
    <property type="match status" value="1"/>
</dbReference>
<dbReference type="VEuPathDB" id="FungiDB:GMDG_08132"/>
<keyword evidence="4 12" id="KW-0349">Heme</keyword>
<protein>
    <submittedName>
        <fullName evidence="15">Uncharacterized protein</fullName>
    </submittedName>
</protein>
<feature type="binding site" description="axial binding residue" evidence="12">
    <location>
        <position position="466"/>
    </location>
    <ligand>
        <name>heme</name>
        <dbReference type="ChEBI" id="CHEBI:30413"/>
    </ligand>
    <ligandPart>
        <name>Fe</name>
        <dbReference type="ChEBI" id="CHEBI:18248"/>
    </ligandPart>
</feature>
<sequence length="534" mass="59183">MVKKTAIKMLAQLQDVAPTRLAMLVLGGLVASLFIYALLVSFYRLTFHPLASYPGPFLAKITDWHQVYNAYHGNRHLSLYLMHEKYGPFVRYGPNSLSTNTATALHSIYGFHSPVQKGKFYTAFPANKHAYNTHSSIDKAQHARKRRVLSHAFSDGAVKAMERYILQNVRAFTEGLGASSATVGQERKGWGLGQNMADWCNYLTFDVMGDLCFGKAFGMLEKEDNRFAIELIGNAAHRHLICGAMPLLHEYHLDHVLFPHLAAGRARYMAYSKSQSVERMKNPDVDRKDFFYYLLKAKDPETGAGFALPELWGESNLLIIAGSDTTSTALAAAFFYLVHNPAALQTVQAEVRKAFSDEEEIVAGATLNSCTYLRAVLDESMRLSPPVGGILPREVLGRGIDIDGHHIPAGVDVGTSHYAVHHNPAYYPSPFTFKPERWIASGDVTAEDVTNAKSAFCAFSVGPRACIGRALAYTELMIALGRVVWAFEMRVAGGPRVGEGGRGMGEGRERQAEYQLRDSFTSLKDGPMVEFRRR</sequence>
<dbReference type="AlphaFoldDB" id="L8G4D3"/>
<dbReference type="STRING" id="658429.L8G4D3"/>
<dbReference type="Proteomes" id="UP000011064">
    <property type="component" value="Unassembled WGS sequence"/>
</dbReference>
<dbReference type="InterPro" id="IPR001128">
    <property type="entry name" value="Cyt_P450"/>
</dbReference>
<dbReference type="OrthoDB" id="1470350at2759"/>
<evidence type="ECO:0000256" key="9">
    <source>
        <dbReference type="ARBA" id="ARBA00023004"/>
    </source>
</evidence>
<dbReference type="PRINTS" id="PR00463">
    <property type="entry name" value="EP450I"/>
</dbReference>
<feature type="transmembrane region" description="Helical" evidence="14">
    <location>
        <begin position="21"/>
        <end position="43"/>
    </location>
</feature>
<evidence type="ECO:0000313" key="15">
    <source>
        <dbReference type="EMBL" id="ELR06841.1"/>
    </source>
</evidence>
<evidence type="ECO:0000256" key="12">
    <source>
        <dbReference type="PIRSR" id="PIRSR602401-1"/>
    </source>
</evidence>
<comment type="subcellular location">
    <subcellularLocation>
        <location evidence="2">Membrane</location>
    </subcellularLocation>
</comment>
<evidence type="ECO:0000256" key="2">
    <source>
        <dbReference type="ARBA" id="ARBA00004370"/>
    </source>
</evidence>
<gene>
    <name evidence="15" type="ORF">GMDG_08132</name>
</gene>
<evidence type="ECO:0000256" key="14">
    <source>
        <dbReference type="SAM" id="Phobius"/>
    </source>
</evidence>
<keyword evidence="6 12" id="KW-0479">Metal-binding</keyword>
<dbReference type="GO" id="GO:0005506">
    <property type="term" value="F:iron ion binding"/>
    <property type="evidence" value="ECO:0007669"/>
    <property type="project" value="InterPro"/>
</dbReference>
<dbReference type="GO" id="GO:1902181">
    <property type="term" value="P:verruculogen biosynthetic process"/>
    <property type="evidence" value="ECO:0007669"/>
    <property type="project" value="UniProtKB-ARBA"/>
</dbReference>
<dbReference type="InterPro" id="IPR050121">
    <property type="entry name" value="Cytochrome_P450_monoxygenase"/>
</dbReference>
<evidence type="ECO:0000256" key="8">
    <source>
        <dbReference type="ARBA" id="ARBA00023002"/>
    </source>
</evidence>
<proteinExistence type="inferred from homology"/>
<keyword evidence="10 13" id="KW-0503">Monooxygenase</keyword>
<evidence type="ECO:0000256" key="11">
    <source>
        <dbReference type="ARBA" id="ARBA00023136"/>
    </source>
</evidence>
<keyword evidence="9 12" id="KW-0408">Iron</keyword>
<accession>L8G4D3</accession>
<name>L8G4D3_PSED2</name>
<dbReference type="GO" id="GO:0020037">
    <property type="term" value="F:heme binding"/>
    <property type="evidence" value="ECO:0007669"/>
    <property type="project" value="InterPro"/>
</dbReference>
<keyword evidence="8 13" id="KW-0560">Oxidoreductase</keyword>
<evidence type="ECO:0000256" key="13">
    <source>
        <dbReference type="RuleBase" id="RU000461"/>
    </source>
</evidence>